<dbReference type="SUPFAM" id="SSF53474">
    <property type="entry name" value="alpha/beta-Hydrolases"/>
    <property type="match status" value="1"/>
</dbReference>
<dbReference type="GO" id="GO:0003824">
    <property type="term" value="F:catalytic activity"/>
    <property type="evidence" value="ECO:0007669"/>
    <property type="project" value="UniProtKB-ARBA"/>
</dbReference>
<name>A0A7W3PB50_9ACTN</name>
<dbReference type="InterPro" id="IPR000073">
    <property type="entry name" value="AB_hydrolase_1"/>
</dbReference>
<feature type="domain" description="AB hydrolase-1" evidence="2">
    <location>
        <begin position="298"/>
        <end position="358"/>
    </location>
</feature>
<dbReference type="RefSeq" id="WP_182540976.1">
    <property type="nucleotide sequence ID" value="NZ_JACGXA010000001.1"/>
</dbReference>
<accession>A0A7W3PB50</accession>
<evidence type="ECO:0000313" key="3">
    <source>
        <dbReference type="EMBL" id="MBA8805196.1"/>
    </source>
</evidence>
<dbReference type="InterPro" id="IPR029058">
    <property type="entry name" value="AB_hydrolase_fold"/>
</dbReference>
<evidence type="ECO:0000259" key="2">
    <source>
        <dbReference type="Pfam" id="PF00561"/>
    </source>
</evidence>
<dbReference type="Gene3D" id="3.40.50.1820">
    <property type="entry name" value="alpha/beta hydrolase"/>
    <property type="match status" value="1"/>
</dbReference>
<reference evidence="3 4" key="1">
    <citation type="submission" date="2020-07" db="EMBL/GenBank/DDBJ databases">
        <title>Sequencing the genomes of 1000 actinobacteria strains.</title>
        <authorList>
            <person name="Klenk H.-P."/>
        </authorList>
    </citation>
    <scope>NUCLEOTIDE SEQUENCE [LARGE SCALE GENOMIC DNA]</scope>
    <source>
        <strain evidence="3 4">DSM 21349</strain>
    </source>
</reference>
<feature type="region of interest" description="Disordered" evidence="1">
    <location>
        <begin position="376"/>
        <end position="400"/>
    </location>
</feature>
<dbReference type="Proteomes" id="UP000580910">
    <property type="component" value="Unassembled WGS sequence"/>
</dbReference>
<protein>
    <submittedName>
        <fullName evidence="3">Putative esterase</fullName>
    </submittedName>
</protein>
<comment type="caution">
    <text evidence="3">The sequence shown here is derived from an EMBL/GenBank/DDBJ whole genome shotgun (WGS) entry which is preliminary data.</text>
</comment>
<keyword evidence="4" id="KW-1185">Reference proteome</keyword>
<gene>
    <name evidence="3" type="ORF">FB382_003487</name>
</gene>
<evidence type="ECO:0000256" key="1">
    <source>
        <dbReference type="SAM" id="MobiDB-lite"/>
    </source>
</evidence>
<dbReference type="AlphaFoldDB" id="A0A7W3PB50"/>
<feature type="region of interest" description="Disordered" evidence="1">
    <location>
        <begin position="421"/>
        <end position="468"/>
    </location>
</feature>
<organism evidence="3 4">
    <name type="scientific">Nocardioides ginsengisegetis</name>
    <dbReference type="NCBI Taxonomy" id="661491"/>
    <lineage>
        <taxon>Bacteria</taxon>
        <taxon>Bacillati</taxon>
        <taxon>Actinomycetota</taxon>
        <taxon>Actinomycetes</taxon>
        <taxon>Propionibacteriales</taxon>
        <taxon>Nocardioidaceae</taxon>
        <taxon>Nocardioides</taxon>
    </lineage>
</organism>
<evidence type="ECO:0000313" key="4">
    <source>
        <dbReference type="Proteomes" id="UP000580910"/>
    </source>
</evidence>
<proteinExistence type="predicted"/>
<dbReference type="EMBL" id="JACGXA010000001">
    <property type="protein sequence ID" value="MBA8805196.1"/>
    <property type="molecule type" value="Genomic_DNA"/>
</dbReference>
<dbReference type="Pfam" id="PF00561">
    <property type="entry name" value="Abhydrolase_1"/>
    <property type="match status" value="1"/>
</dbReference>
<sequence>MSTPDITVSGGAGGIDARYTDIERLGHLYGDLGGRLAGQAWDDKLEAADGDLIASAILSPGTFASAEGAILDATYGPRGLVARAVVLEAESFCFVAVVEIYRTADDLRHAAIESLSYGLGFIVGVDLPGVLLAGAVVYGGLRLGGMSNEDLIAFLEDHPGLAETLVNGGGGLLDGMSVNPLTGPLMGLLGLDGFHPDTGSAADDLGDLLFGDYHGTLNPDYTPPDDFHLGSPTSVQGLMDNLGSVNDLEDGVISVQQVVGPDGTVRWIVDLPGTDHFMDEHAIRNMGSNMNLIAGDDTAYAEAIQQAMQAAGVSPGDPVMLVGHSQGGMQAAALAADPDFPYHVTHVVTAGAPIATSGIPDHVQVLSLENSADLVPHTDGEPNPATAHHTTVTADLPHGSFAGDHDLDTYAQIGAAIDGSDDPSVQASLGSMHDFLTGQPGQLGTQTFQTEQGDQVRPADLPLLDLMP</sequence>
<feature type="compositionally biased region" description="Polar residues" evidence="1">
    <location>
        <begin position="439"/>
        <end position="453"/>
    </location>
</feature>